<keyword evidence="8" id="KW-1185">Reference proteome</keyword>
<evidence type="ECO:0000256" key="4">
    <source>
        <dbReference type="ARBA" id="ARBA00023163"/>
    </source>
</evidence>
<dbReference type="GO" id="GO:0003700">
    <property type="term" value="F:DNA-binding transcription factor activity"/>
    <property type="evidence" value="ECO:0007669"/>
    <property type="project" value="InterPro"/>
</dbReference>
<evidence type="ECO:0000256" key="2">
    <source>
        <dbReference type="ARBA" id="ARBA00023015"/>
    </source>
</evidence>
<dbReference type="SUPFAM" id="SSF46785">
    <property type="entry name" value="Winged helix' DNA-binding domain"/>
    <property type="match status" value="1"/>
</dbReference>
<dbReference type="PROSITE" id="PS50931">
    <property type="entry name" value="HTH_LYSR"/>
    <property type="match status" value="1"/>
</dbReference>
<sequence>MNRTPHSTPSSAPARSTTSRMCLPRHRRRWRWCVPVWDSERSGSGPVTIWVCCDDNYTQTETMRLNKFDLNLLLALDALLREKSVTRAAARLFVSQPAMSASLAKLREQFDNPLLVRVGRQMELTPRARELREPVRQMLLSAQALMGTERSFDPATERRTFTVLCPDHVSPWLMPGILRRLQHAAPNIRIEIERPSGADLASLLQADVDLMLALDPPETLSYPALPESIDSRFICDLRYVCILSADHPAVTEKMSEERFLQQQFVIVRQSRRSSRLEEIMQESFGVQLDVRAVTENVLELPFLVTKGAPFVAVTLEFLAQFLKASPRLRILDLPEGLMPPSQLSILWHRSFEADPAHIWLRNLIIEECNAYHAGGGFDPLR</sequence>
<dbReference type="InterPro" id="IPR036390">
    <property type="entry name" value="WH_DNA-bd_sf"/>
</dbReference>
<dbReference type="Pfam" id="PF03466">
    <property type="entry name" value="LysR_substrate"/>
    <property type="match status" value="1"/>
</dbReference>
<evidence type="ECO:0000313" key="8">
    <source>
        <dbReference type="Proteomes" id="UP000433309"/>
    </source>
</evidence>
<dbReference type="SUPFAM" id="SSF53850">
    <property type="entry name" value="Periplasmic binding protein-like II"/>
    <property type="match status" value="1"/>
</dbReference>
<gene>
    <name evidence="7" type="ORF">GJ699_00825</name>
</gene>
<dbReference type="Pfam" id="PF00126">
    <property type="entry name" value="HTH_1"/>
    <property type="match status" value="1"/>
</dbReference>
<dbReference type="InterPro" id="IPR000847">
    <property type="entry name" value="LysR_HTH_N"/>
</dbReference>
<evidence type="ECO:0000256" key="3">
    <source>
        <dbReference type="ARBA" id="ARBA00023125"/>
    </source>
</evidence>
<dbReference type="GO" id="GO:0003677">
    <property type="term" value="F:DNA binding"/>
    <property type="evidence" value="ECO:0007669"/>
    <property type="project" value="UniProtKB-KW"/>
</dbReference>
<dbReference type="InterPro" id="IPR050389">
    <property type="entry name" value="LysR-type_TF"/>
</dbReference>
<dbReference type="CDD" id="cd08417">
    <property type="entry name" value="PBP2_Nitroaromatics_like"/>
    <property type="match status" value="1"/>
</dbReference>
<evidence type="ECO:0000256" key="5">
    <source>
        <dbReference type="SAM" id="MobiDB-lite"/>
    </source>
</evidence>
<feature type="domain" description="HTH lysR-type" evidence="6">
    <location>
        <begin position="68"/>
        <end position="125"/>
    </location>
</feature>
<proteinExistence type="inferred from homology"/>
<comment type="caution">
    <text evidence="7">The sequence shown here is derived from an EMBL/GenBank/DDBJ whole genome shotgun (WGS) entry which is preliminary data.</text>
</comment>
<dbReference type="AlphaFoldDB" id="A0A6I2KT10"/>
<name>A0A6I2KT10_9BURK</name>
<dbReference type="InterPro" id="IPR036388">
    <property type="entry name" value="WH-like_DNA-bd_sf"/>
</dbReference>
<comment type="similarity">
    <text evidence="1">Belongs to the LysR transcriptional regulatory family.</text>
</comment>
<protein>
    <submittedName>
        <fullName evidence="7">LysR family transcriptional regulator</fullName>
    </submittedName>
</protein>
<accession>A0A6I2KT10</accession>
<dbReference type="InterPro" id="IPR037402">
    <property type="entry name" value="YidZ_PBP2"/>
</dbReference>
<evidence type="ECO:0000256" key="1">
    <source>
        <dbReference type="ARBA" id="ARBA00009437"/>
    </source>
</evidence>
<dbReference type="InterPro" id="IPR005119">
    <property type="entry name" value="LysR_subst-bd"/>
</dbReference>
<evidence type="ECO:0000313" key="7">
    <source>
        <dbReference type="EMBL" id="MRW88522.1"/>
    </source>
</evidence>
<keyword evidence="3" id="KW-0238">DNA-binding</keyword>
<dbReference type="Gene3D" id="1.10.10.10">
    <property type="entry name" value="Winged helix-like DNA-binding domain superfamily/Winged helix DNA-binding domain"/>
    <property type="match status" value="1"/>
</dbReference>
<keyword evidence="2" id="KW-0805">Transcription regulation</keyword>
<dbReference type="Gene3D" id="3.40.190.10">
    <property type="entry name" value="Periplasmic binding protein-like II"/>
    <property type="match status" value="2"/>
</dbReference>
<evidence type="ECO:0000259" key="6">
    <source>
        <dbReference type="PROSITE" id="PS50931"/>
    </source>
</evidence>
<feature type="region of interest" description="Disordered" evidence="5">
    <location>
        <begin position="1"/>
        <end position="20"/>
    </location>
</feature>
<organism evidence="7 8">
    <name type="scientific">Duganella guangzhouensis</name>
    <dbReference type="NCBI Taxonomy" id="2666084"/>
    <lineage>
        <taxon>Bacteria</taxon>
        <taxon>Pseudomonadati</taxon>
        <taxon>Pseudomonadota</taxon>
        <taxon>Betaproteobacteria</taxon>
        <taxon>Burkholderiales</taxon>
        <taxon>Oxalobacteraceae</taxon>
        <taxon>Telluria group</taxon>
        <taxon>Duganella</taxon>
    </lineage>
</organism>
<keyword evidence="4" id="KW-0804">Transcription</keyword>
<reference evidence="7 8" key="1">
    <citation type="submission" date="2019-11" db="EMBL/GenBank/DDBJ databases">
        <title>Novel species isolated from a subtropical stream in China.</title>
        <authorList>
            <person name="Lu H."/>
        </authorList>
    </citation>
    <scope>NUCLEOTIDE SEQUENCE [LARGE SCALE GENOMIC DNA]</scope>
    <source>
        <strain evidence="7 8">FT80W</strain>
    </source>
</reference>
<dbReference type="Proteomes" id="UP000433309">
    <property type="component" value="Unassembled WGS sequence"/>
</dbReference>
<dbReference type="PRINTS" id="PR00039">
    <property type="entry name" value="HTHLYSR"/>
</dbReference>
<dbReference type="EMBL" id="WKJK01000001">
    <property type="protein sequence ID" value="MRW88522.1"/>
    <property type="molecule type" value="Genomic_DNA"/>
</dbReference>
<dbReference type="PANTHER" id="PTHR30118">
    <property type="entry name" value="HTH-TYPE TRANSCRIPTIONAL REGULATOR LEUO-RELATED"/>
    <property type="match status" value="1"/>
</dbReference>
<dbReference type="PANTHER" id="PTHR30118:SF15">
    <property type="entry name" value="TRANSCRIPTIONAL REGULATORY PROTEIN"/>
    <property type="match status" value="1"/>
</dbReference>